<gene>
    <name evidence="12" type="primary">galE</name>
    <name evidence="12" type="ORF">FW784_02610</name>
</gene>
<evidence type="ECO:0000259" key="11">
    <source>
        <dbReference type="Pfam" id="PF01370"/>
    </source>
</evidence>
<dbReference type="GO" id="GO:0003978">
    <property type="term" value="F:UDP-glucose 4-epimerase activity"/>
    <property type="evidence" value="ECO:0007669"/>
    <property type="project" value="UniProtKB-UniRule"/>
</dbReference>
<protein>
    <recommendedName>
        <fullName evidence="6 10">UDP-glucose 4-epimerase</fullName>
        <ecNumber evidence="5 10">5.1.3.2</ecNumber>
    </recommendedName>
</protein>
<evidence type="ECO:0000256" key="6">
    <source>
        <dbReference type="ARBA" id="ARBA00018569"/>
    </source>
</evidence>
<evidence type="ECO:0000256" key="10">
    <source>
        <dbReference type="RuleBase" id="RU366046"/>
    </source>
</evidence>
<keyword evidence="7 10" id="KW-0520">NAD</keyword>
<dbReference type="NCBIfam" id="TIGR01179">
    <property type="entry name" value="galE"/>
    <property type="match status" value="1"/>
</dbReference>
<comment type="subunit">
    <text evidence="10">Homodimer.</text>
</comment>
<evidence type="ECO:0000256" key="3">
    <source>
        <dbReference type="ARBA" id="ARBA00004947"/>
    </source>
</evidence>
<keyword evidence="13" id="KW-1185">Reference proteome</keyword>
<evidence type="ECO:0000313" key="13">
    <source>
        <dbReference type="Proteomes" id="UP000323164"/>
    </source>
</evidence>
<evidence type="ECO:0000256" key="5">
    <source>
        <dbReference type="ARBA" id="ARBA00013189"/>
    </source>
</evidence>
<feature type="domain" description="NAD-dependent epimerase/dehydratase" evidence="11">
    <location>
        <begin position="5"/>
        <end position="262"/>
    </location>
</feature>
<dbReference type="AlphaFoldDB" id="A0A5D8Z8G3"/>
<comment type="caution">
    <text evidence="12">The sequence shown here is derived from an EMBL/GenBank/DDBJ whole genome shotgun (WGS) entry which is preliminary data.</text>
</comment>
<dbReference type="InterPro" id="IPR001509">
    <property type="entry name" value="Epimerase_deHydtase"/>
</dbReference>
<dbReference type="Proteomes" id="UP000323164">
    <property type="component" value="Unassembled WGS sequence"/>
</dbReference>
<comment type="pathway">
    <text evidence="3 10">Carbohydrate metabolism; galactose metabolism.</text>
</comment>
<evidence type="ECO:0000256" key="7">
    <source>
        <dbReference type="ARBA" id="ARBA00023027"/>
    </source>
</evidence>
<dbReference type="UniPathway" id="UPA00214"/>
<dbReference type="InterPro" id="IPR036291">
    <property type="entry name" value="NAD(P)-bd_dom_sf"/>
</dbReference>
<reference evidence="12 13" key="1">
    <citation type="submission" date="2019-08" db="EMBL/GenBank/DDBJ databases">
        <title>Draft genome sequence of Lysobacter sp. UKS-15.</title>
        <authorList>
            <person name="Im W.-T."/>
        </authorList>
    </citation>
    <scope>NUCLEOTIDE SEQUENCE [LARGE SCALE GENOMIC DNA]</scope>
    <source>
        <strain evidence="12 13">UKS-15</strain>
    </source>
</reference>
<evidence type="ECO:0000256" key="4">
    <source>
        <dbReference type="ARBA" id="ARBA00007637"/>
    </source>
</evidence>
<dbReference type="Gene3D" id="3.90.25.10">
    <property type="entry name" value="UDP-galactose 4-epimerase, domain 1"/>
    <property type="match status" value="1"/>
</dbReference>
<proteinExistence type="inferred from homology"/>
<keyword evidence="8 10" id="KW-0413">Isomerase</keyword>
<dbReference type="PANTHER" id="PTHR43725:SF53">
    <property type="entry name" value="UDP-ARABINOSE 4-EPIMERASE 1"/>
    <property type="match status" value="1"/>
</dbReference>
<name>A0A5D8Z8G3_9GAMM</name>
<dbReference type="EMBL" id="VTRV01000015">
    <property type="protein sequence ID" value="TZF91198.1"/>
    <property type="molecule type" value="Genomic_DNA"/>
</dbReference>
<comment type="catalytic activity">
    <reaction evidence="1 10">
        <text>UDP-alpha-D-glucose = UDP-alpha-D-galactose</text>
        <dbReference type="Rhea" id="RHEA:22168"/>
        <dbReference type="ChEBI" id="CHEBI:58885"/>
        <dbReference type="ChEBI" id="CHEBI:66914"/>
        <dbReference type="EC" id="5.1.3.2"/>
    </reaction>
</comment>
<dbReference type="Gene3D" id="3.40.50.720">
    <property type="entry name" value="NAD(P)-binding Rossmann-like Domain"/>
    <property type="match status" value="1"/>
</dbReference>
<evidence type="ECO:0000256" key="1">
    <source>
        <dbReference type="ARBA" id="ARBA00000083"/>
    </source>
</evidence>
<evidence type="ECO:0000313" key="12">
    <source>
        <dbReference type="EMBL" id="TZF91198.1"/>
    </source>
</evidence>
<dbReference type="Pfam" id="PF01370">
    <property type="entry name" value="Epimerase"/>
    <property type="match status" value="1"/>
</dbReference>
<organism evidence="12 13">
    <name type="scientific">Cognatilysobacter lacus</name>
    <dbReference type="NCBI Taxonomy" id="1643323"/>
    <lineage>
        <taxon>Bacteria</taxon>
        <taxon>Pseudomonadati</taxon>
        <taxon>Pseudomonadota</taxon>
        <taxon>Gammaproteobacteria</taxon>
        <taxon>Lysobacterales</taxon>
        <taxon>Lysobacteraceae</taxon>
        <taxon>Cognatilysobacter</taxon>
    </lineage>
</organism>
<dbReference type="EC" id="5.1.3.2" evidence="5 10"/>
<comment type="similarity">
    <text evidence="4 10">Belongs to the NAD(P)-dependent epimerase/dehydratase family.</text>
</comment>
<dbReference type="CDD" id="cd05247">
    <property type="entry name" value="UDP_G4E_1_SDR_e"/>
    <property type="match status" value="1"/>
</dbReference>
<keyword evidence="9 10" id="KW-0119">Carbohydrate metabolism</keyword>
<sequence>MSRDILVVGGAGYIGSHMVRMLADAGHRVTVFDNLCRGHRDAVGDARFIEGDIRSSGDLQRGFASGRFDVVMHFAAFAYVGESTQQPALYYDNNVTGSLRLLEAMREAGVNRLVFSSTCATYGDPVELPITESHPQRPVNPYGATKMMVEHALRDYGRAYGFDSIALRYFNAAGCDPQGRVGERHFPETHLIPLALEEALRVSTGGDPASTGLSIYGNDFDTVDGTCVRDYIHVDDLCRAHLLAADRLLSGACRGAETYNLGNGRGFSVLEVIAAVRRVTGVDIRYRMGPRRVGDPGGLVGSAVSAGEVLGWQPRIPGIDEMVATAWRWMLANPTRGAHVGNGVASMPAP</sequence>
<dbReference type="InterPro" id="IPR005886">
    <property type="entry name" value="UDP_G4E"/>
</dbReference>
<dbReference type="PANTHER" id="PTHR43725">
    <property type="entry name" value="UDP-GLUCOSE 4-EPIMERASE"/>
    <property type="match status" value="1"/>
</dbReference>
<accession>A0A5D8Z8G3</accession>
<dbReference type="SUPFAM" id="SSF51735">
    <property type="entry name" value="NAD(P)-binding Rossmann-fold domains"/>
    <property type="match status" value="1"/>
</dbReference>
<comment type="cofactor">
    <cofactor evidence="2 10">
        <name>NAD(+)</name>
        <dbReference type="ChEBI" id="CHEBI:57540"/>
    </cofactor>
</comment>
<evidence type="ECO:0000256" key="8">
    <source>
        <dbReference type="ARBA" id="ARBA00023235"/>
    </source>
</evidence>
<dbReference type="OrthoDB" id="9803010at2"/>
<evidence type="ECO:0000256" key="9">
    <source>
        <dbReference type="ARBA" id="ARBA00023277"/>
    </source>
</evidence>
<dbReference type="GO" id="GO:0033499">
    <property type="term" value="P:galactose catabolic process via UDP-galactose, Leloir pathway"/>
    <property type="evidence" value="ECO:0007669"/>
    <property type="project" value="TreeGrafter"/>
</dbReference>
<evidence type="ECO:0000256" key="2">
    <source>
        <dbReference type="ARBA" id="ARBA00001911"/>
    </source>
</evidence>
<dbReference type="RefSeq" id="WP_149351804.1">
    <property type="nucleotide sequence ID" value="NZ_VTRV01000015.1"/>
</dbReference>